<dbReference type="AlphaFoldDB" id="A0A2J8PI38"/>
<reference evidence="2 3" key="1">
    <citation type="submission" date="2017-12" db="EMBL/GenBank/DDBJ databases">
        <title>High-resolution comparative analysis of great ape genomes.</title>
        <authorList>
            <person name="Pollen A."/>
            <person name="Hastie A."/>
            <person name="Hormozdiari F."/>
            <person name="Dougherty M."/>
            <person name="Liu R."/>
            <person name="Chaisson M."/>
            <person name="Hoppe E."/>
            <person name="Hill C."/>
            <person name="Pang A."/>
            <person name="Hillier L."/>
            <person name="Baker C."/>
            <person name="Armstrong J."/>
            <person name="Shendure J."/>
            <person name="Paten B."/>
            <person name="Wilson R."/>
            <person name="Chao H."/>
            <person name="Schneider V."/>
            <person name="Ventura M."/>
            <person name="Kronenberg Z."/>
            <person name="Murali S."/>
            <person name="Gordon D."/>
            <person name="Cantsilieris S."/>
            <person name="Munson K."/>
            <person name="Nelson B."/>
            <person name="Raja A."/>
            <person name="Underwood J."/>
            <person name="Diekhans M."/>
            <person name="Fiddes I."/>
            <person name="Haussler D."/>
            <person name="Eichler E."/>
        </authorList>
    </citation>
    <scope>NUCLEOTIDE SEQUENCE [LARGE SCALE GENOMIC DNA]</scope>
    <source>
        <strain evidence="2">Yerkes chimp pedigree #C0471</strain>
    </source>
</reference>
<name>A0A2J8PI38_PANTR</name>
<dbReference type="Proteomes" id="UP000236370">
    <property type="component" value="Unassembled WGS sequence"/>
</dbReference>
<accession>A0A2J8PI38</accession>
<evidence type="ECO:0000256" key="1">
    <source>
        <dbReference type="SAM" id="MobiDB-lite"/>
    </source>
</evidence>
<organism evidence="2 3">
    <name type="scientific">Pan troglodytes</name>
    <name type="common">Chimpanzee</name>
    <dbReference type="NCBI Taxonomy" id="9598"/>
    <lineage>
        <taxon>Eukaryota</taxon>
        <taxon>Metazoa</taxon>
        <taxon>Chordata</taxon>
        <taxon>Craniata</taxon>
        <taxon>Vertebrata</taxon>
        <taxon>Euteleostomi</taxon>
        <taxon>Mammalia</taxon>
        <taxon>Eutheria</taxon>
        <taxon>Euarchontoglires</taxon>
        <taxon>Primates</taxon>
        <taxon>Haplorrhini</taxon>
        <taxon>Catarrhini</taxon>
        <taxon>Hominidae</taxon>
        <taxon>Pan</taxon>
    </lineage>
</organism>
<feature type="compositionally biased region" description="Basic and acidic residues" evidence="1">
    <location>
        <begin position="35"/>
        <end position="64"/>
    </location>
</feature>
<feature type="region of interest" description="Disordered" evidence="1">
    <location>
        <begin position="124"/>
        <end position="164"/>
    </location>
</feature>
<feature type="compositionally biased region" description="Basic residues" evidence="1">
    <location>
        <begin position="19"/>
        <end position="34"/>
    </location>
</feature>
<sequence length="164" mass="18964">MFCSGRKWVAEATICTKLMKREKRRMGKRRAKKAKREEKKKGGERRRNEKRGNQMKRMCERKKYETDLEDQDIMGAFLDKPKMEKHNAQGQGNGLRYGLSSMQGKSRQHECDFDLFSKCTQSIARSSEEGGRVGQVPGMQSRRNHKEAGGRRPRLSPCDAHISE</sequence>
<feature type="region of interest" description="Disordered" evidence="1">
    <location>
        <begin position="79"/>
        <end position="101"/>
    </location>
</feature>
<evidence type="ECO:0000313" key="3">
    <source>
        <dbReference type="Proteomes" id="UP000236370"/>
    </source>
</evidence>
<comment type="caution">
    <text evidence="2">The sequence shown here is derived from an EMBL/GenBank/DDBJ whole genome shotgun (WGS) entry which is preliminary data.</text>
</comment>
<feature type="region of interest" description="Disordered" evidence="1">
    <location>
        <begin position="19"/>
        <end position="64"/>
    </location>
</feature>
<dbReference type="SMR" id="A0A2J8PI38"/>
<gene>
    <name evidence="2" type="ORF">CK820_G0002586</name>
</gene>
<protein>
    <submittedName>
        <fullName evidence="2">PPM1A isoform 3</fullName>
    </submittedName>
</protein>
<dbReference type="EMBL" id="NBAG03000214">
    <property type="protein sequence ID" value="PNI83676.1"/>
    <property type="molecule type" value="Genomic_DNA"/>
</dbReference>
<evidence type="ECO:0000313" key="2">
    <source>
        <dbReference type="EMBL" id="PNI83676.1"/>
    </source>
</evidence>
<proteinExistence type="predicted"/>